<evidence type="ECO:0000256" key="3">
    <source>
        <dbReference type="ARBA" id="ARBA00023110"/>
    </source>
</evidence>
<dbReference type="PANTHER" id="PTHR43811:SF19">
    <property type="entry name" value="39 KDA FK506-BINDING NUCLEAR PROTEIN"/>
    <property type="match status" value="1"/>
</dbReference>
<protein>
    <recommendedName>
        <fullName evidence="6">Peptidyl-prolyl cis-trans isomerase</fullName>
        <ecNumber evidence="6">5.2.1.8</ecNumber>
    </recommendedName>
</protein>
<evidence type="ECO:0000256" key="1">
    <source>
        <dbReference type="ARBA" id="ARBA00000971"/>
    </source>
</evidence>
<reference evidence="8 9" key="1">
    <citation type="submission" date="2020-09" db="EMBL/GenBank/DDBJ databases">
        <title>Genome sequencing and assembly of Pontibacter sp.</title>
        <authorList>
            <person name="Chhetri G."/>
        </authorList>
    </citation>
    <scope>NUCLEOTIDE SEQUENCE [LARGE SCALE GENOMIC DNA]</scope>
    <source>
        <strain evidence="8 9">JH31</strain>
    </source>
</reference>
<dbReference type="RefSeq" id="WP_191184180.1">
    <property type="nucleotide sequence ID" value="NZ_JACXAJ010000006.1"/>
</dbReference>
<keyword evidence="9" id="KW-1185">Reference proteome</keyword>
<evidence type="ECO:0000256" key="5">
    <source>
        <dbReference type="PROSITE-ProRule" id="PRU00277"/>
    </source>
</evidence>
<dbReference type="InterPro" id="IPR001179">
    <property type="entry name" value="PPIase_FKBP_dom"/>
</dbReference>
<dbReference type="EMBL" id="JACXAJ010000006">
    <property type="protein sequence ID" value="MBD1398027.1"/>
    <property type="molecule type" value="Genomic_DNA"/>
</dbReference>
<dbReference type="Proteomes" id="UP000625551">
    <property type="component" value="Unassembled WGS sequence"/>
</dbReference>
<comment type="caution">
    <text evidence="8">The sequence shown here is derived from an EMBL/GenBank/DDBJ whole genome shotgun (WGS) entry which is preliminary data.</text>
</comment>
<dbReference type="PANTHER" id="PTHR43811">
    <property type="entry name" value="FKBP-TYPE PEPTIDYL-PROLYL CIS-TRANS ISOMERASE FKPA"/>
    <property type="match status" value="1"/>
</dbReference>
<gene>
    <name evidence="8" type="ORF">H9Q13_12690</name>
</gene>
<dbReference type="GO" id="GO:0016853">
    <property type="term" value="F:isomerase activity"/>
    <property type="evidence" value="ECO:0007669"/>
    <property type="project" value="UniProtKB-KW"/>
</dbReference>
<name>A0ABR7XIB7_9BACT</name>
<dbReference type="InterPro" id="IPR046357">
    <property type="entry name" value="PPIase_dom_sf"/>
</dbReference>
<evidence type="ECO:0000256" key="4">
    <source>
        <dbReference type="ARBA" id="ARBA00023235"/>
    </source>
</evidence>
<dbReference type="Pfam" id="PF00254">
    <property type="entry name" value="FKBP_C"/>
    <property type="match status" value="1"/>
</dbReference>
<evidence type="ECO:0000256" key="6">
    <source>
        <dbReference type="RuleBase" id="RU003915"/>
    </source>
</evidence>
<accession>A0ABR7XIB7</accession>
<comment type="catalytic activity">
    <reaction evidence="1 5 6">
        <text>[protein]-peptidylproline (omega=180) = [protein]-peptidylproline (omega=0)</text>
        <dbReference type="Rhea" id="RHEA:16237"/>
        <dbReference type="Rhea" id="RHEA-COMP:10747"/>
        <dbReference type="Rhea" id="RHEA-COMP:10748"/>
        <dbReference type="ChEBI" id="CHEBI:83833"/>
        <dbReference type="ChEBI" id="CHEBI:83834"/>
        <dbReference type="EC" id="5.2.1.8"/>
    </reaction>
</comment>
<dbReference type="PROSITE" id="PS50059">
    <property type="entry name" value="FKBP_PPIASE"/>
    <property type="match status" value="1"/>
</dbReference>
<dbReference type="Gene3D" id="3.10.50.40">
    <property type="match status" value="1"/>
</dbReference>
<organism evidence="8 9">
    <name type="scientific">Pontibacter aquaedesilientis</name>
    <dbReference type="NCBI Taxonomy" id="2766980"/>
    <lineage>
        <taxon>Bacteria</taxon>
        <taxon>Pseudomonadati</taxon>
        <taxon>Bacteroidota</taxon>
        <taxon>Cytophagia</taxon>
        <taxon>Cytophagales</taxon>
        <taxon>Hymenobacteraceae</taxon>
        <taxon>Pontibacter</taxon>
    </lineage>
</organism>
<evidence type="ECO:0000313" key="8">
    <source>
        <dbReference type="EMBL" id="MBD1398027.1"/>
    </source>
</evidence>
<dbReference type="SUPFAM" id="SSF54534">
    <property type="entry name" value="FKBP-like"/>
    <property type="match status" value="1"/>
</dbReference>
<evidence type="ECO:0000259" key="7">
    <source>
        <dbReference type="PROSITE" id="PS50059"/>
    </source>
</evidence>
<evidence type="ECO:0000313" key="9">
    <source>
        <dbReference type="Proteomes" id="UP000625551"/>
    </source>
</evidence>
<dbReference type="EC" id="5.2.1.8" evidence="6"/>
<evidence type="ECO:0000256" key="2">
    <source>
        <dbReference type="ARBA" id="ARBA00006577"/>
    </source>
</evidence>
<proteinExistence type="inferred from homology"/>
<keyword evidence="3 5" id="KW-0697">Rotamase</keyword>
<comment type="similarity">
    <text evidence="2 6">Belongs to the FKBP-type PPIase family.</text>
</comment>
<feature type="domain" description="PPIase FKBP-type" evidence="7">
    <location>
        <begin position="94"/>
        <end position="181"/>
    </location>
</feature>
<dbReference type="PROSITE" id="PS51257">
    <property type="entry name" value="PROKAR_LIPOPROTEIN"/>
    <property type="match status" value="1"/>
</dbReference>
<keyword evidence="4 5" id="KW-0413">Isomerase</keyword>
<sequence length="181" mass="20282">MNLTTKSKATNGLLAKVLLFFVIVVSFAACKEQEFQNPYYQTPEQREEQKKIDEETIRKYFRTNKVDTTAVQRTNSGLYHLTLEAGNGDLVKLGQRAEVHYIGWTVNGSKFDSSYERGQSFSFVVGAGSVIKGWDEGLQLMRVGETAKLFIPSYLGYGFYGSSSIPPNAVLIFEIKVLSAR</sequence>